<dbReference type="Proteomes" id="UP001241377">
    <property type="component" value="Unassembled WGS sequence"/>
</dbReference>
<evidence type="ECO:0000313" key="1">
    <source>
        <dbReference type="EMBL" id="KAJ9095543.1"/>
    </source>
</evidence>
<dbReference type="EMBL" id="JASBWR010000100">
    <property type="protein sequence ID" value="KAJ9095543.1"/>
    <property type="molecule type" value="Genomic_DNA"/>
</dbReference>
<keyword evidence="2" id="KW-1185">Reference proteome</keyword>
<protein>
    <submittedName>
        <fullName evidence="1">Uncharacterized protein</fullName>
    </submittedName>
</protein>
<proteinExistence type="predicted"/>
<organism evidence="1 2">
    <name type="scientific">Naganishia cerealis</name>
    <dbReference type="NCBI Taxonomy" id="610337"/>
    <lineage>
        <taxon>Eukaryota</taxon>
        <taxon>Fungi</taxon>
        <taxon>Dikarya</taxon>
        <taxon>Basidiomycota</taxon>
        <taxon>Agaricomycotina</taxon>
        <taxon>Tremellomycetes</taxon>
        <taxon>Filobasidiales</taxon>
        <taxon>Filobasidiaceae</taxon>
        <taxon>Naganishia</taxon>
    </lineage>
</organism>
<name>A0ACC2V856_9TREE</name>
<accession>A0ACC2V856</accession>
<reference evidence="1" key="1">
    <citation type="submission" date="2023-04" db="EMBL/GenBank/DDBJ databases">
        <title>Draft Genome sequencing of Naganishia species isolated from polar environments using Oxford Nanopore Technology.</title>
        <authorList>
            <person name="Leo P."/>
            <person name="Venkateswaran K."/>
        </authorList>
    </citation>
    <scope>NUCLEOTIDE SEQUENCE</scope>
    <source>
        <strain evidence="1">MNA-CCFEE 5261</strain>
    </source>
</reference>
<gene>
    <name evidence="1" type="ORF">QFC19_007525</name>
</gene>
<sequence>MTFAPRLLQCSADTLAQLSILCGLPVQSTKAARTQSLLDGLKIGAKLPTNMRVLAVDMGIKNFSYCQTVAKSKPTIEKWTKVDLNNEYGATFKALTSDPGSLIDSRRYLSHLAYNIVSTIIKDKPHLIMVETQRTRSNNMNSTLPNVLLNYTLENMIYAVLYTLKTDAVIIPMNANNMISFWLNRFVDKKSLGSNPKKLRIKLAFEWLAREDLRPFIFHNSLPPDFSSLSTPNKSRALLNALQMSPKEKVDDLIDSLLYALTANEIVTNQKKLARALEQDQDIAALVHNLNQNHLRLISRLAADGDVTLAKIYANM</sequence>
<comment type="caution">
    <text evidence="1">The sequence shown here is derived from an EMBL/GenBank/DDBJ whole genome shotgun (WGS) entry which is preliminary data.</text>
</comment>
<evidence type="ECO:0000313" key="2">
    <source>
        <dbReference type="Proteomes" id="UP001241377"/>
    </source>
</evidence>